<comment type="caution">
    <text evidence="1">The sequence shown here is derived from an EMBL/GenBank/DDBJ whole genome shotgun (WGS) entry which is preliminary data.</text>
</comment>
<keyword evidence="2" id="KW-1185">Reference proteome</keyword>
<sequence length="58" mass="6977">MSLGRKLQNLTKCSNHFMVELIYKKIIIYTLNWVSKSHFGHKRVKYQVLCEVLFIITY</sequence>
<accession>A0A0W0ZJ69</accession>
<dbReference type="PATRIC" id="fig|947033.5.peg.2299"/>
<dbReference type="Proteomes" id="UP000054926">
    <property type="component" value="Unassembled WGS sequence"/>
</dbReference>
<name>A0A0W0ZJ69_9GAMM</name>
<evidence type="ECO:0000313" key="1">
    <source>
        <dbReference type="EMBL" id="KTD69012.1"/>
    </source>
</evidence>
<proteinExistence type="predicted"/>
<reference evidence="1 2" key="1">
    <citation type="submission" date="2015-11" db="EMBL/GenBank/DDBJ databases">
        <title>Genomic analysis of 38 Legionella species identifies large and diverse effector repertoires.</title>
        <authorList>
            <person name="Burstein D."/>
            <person name="Amaro F."/>
            <person name="Zusman T."/>
            <person name="Lifshitz Z."/>
            <person name="Cohen O."/>
            <person name="Gilbert J.A."/>
            <person name="Pupko T."/>
            <person name="Shuman H.A."/>
            <person name="Segal G."/>
        </authorList>
    </citation>
    <scope>NUCLEOTIDE SEQUENCE [LARGE SCALE GENOMIC DNA]</scope>
    <source>
        <strain evidence="1 2">IMVS3376</strain>
    </source>
</reference>
<dbReference type="AlphaFoldDB" id="A0A0W0ZJ69"/>
<dbReference type="EMBL" id="LNYY01000019">
    <property type="protein sequence ID" value="KTD69012.1"/>
    <property type="molecule type" value="Genomic_DNA"/>
</dbReference>
<gene>
    <name evidence="1" type="ORF">Lste_2170</name>
</gene>
<evidence type="ECO:0000313" key="2">
    <source>
        <dbReference type="Proteomes" id="UP000054926"/>
    </source>
</evidence>
<organism evidence="1 2">
    <name type="scientific">Legionella steelei</name>
    <dbReference type="NCBI Taxonomy" id="947033"/>
    <lineage>
        <taxon>Bacteria</taxon>
        <taxon>Pseudomonadati</taxon>
        <taxon>Pseudomonadota</taxon>
        <taxon>Gammaproteobacteria</taxon>
        <taxon>Legionellales</taxon>
        <taxon>Legionellaceae</taxon>
        <taxon>Legionella</taxon>
    </lineage>
</organism>
<protein>
    <submittedName>
        <fullName evidence="1">Uncharacterized protein</fullName>
    </submittedName>
</protein>